<name>A0A165Q9R7_9AGAM</name>
<evidence type="ECO:0000313" key="2">
    <source>
        <dbReference type="EMBL" id="KZT22114.1"/>
    </source>
</evidence>
<proteinExistence type="predicted"/>
<dbReference type="OrthoDB" id="49520at2759"/>
<sequence>MSCVTSLAPFVAVAQTHAEQFSYFHAPGPFKNPNYTANVSRRAENLQNVLTQERDKARQEREAMQVDGVTFSLVPSKYERCITDTSIEAPPQWRYITSLQVLCSLFPTDGDNLRHPAIGLRYHDKSV</sequence>
<dbReference type="InParanoid" id="A0A165Q9R7"/>
<gene>
    <name evidence="2" type="ORF">NEOLEDRAFT_1098263</name>
</gene>
<dbReference type="STRING" id="1314782.A0A165Q9R7"/>
<keyword evidence="1" id="KW-0175">Coiled coil</keyword>
<accession>A0A165Q9R7</accession>
<protein>
    <submittedName>
        <fullName evidence="2">Uncharacterized protein</fullName>
    </submittedName>
</protein>
<dbReference type="Proteomes" id="UP000076761">
    <property type="component" value="Unassembled WGS sequence"/>
</dbReference>
<organism evidence="2 3">
    <name type="scientific">Neolentinus lepideus HHB14362 ss-1</name>
    <dbReference type="NCBI Taxonomy" id="1314782"/>
    <lineage>
        <taxon>Eukaryota</taxon>
        <taxon>Fungi</taxon>
        <taxon>Dikarya</taxon>
        <taxon>Basidiomycota</taxon>
        <taxon>Agaricomycotina</taxon>
        <taxon>Agaricomycetes</taxon>
        <taxon>Gloeophyllales</taxon>
        <taxon>Gloeophyllaceae</taxon>
        <taxon>Neolentinus</taxon>
    </lineage>
</organism>
<dbReference type="EMBL" id="KV425599">
    <property type="protein sequence ID" value="KZT22114.1"/>
    <property type="molecule type" value="Genomic_DNA"/>
</dbReference>
<evidence type="ECO:0000313" key="3">
    <source>
        <dbReference type="Proteomes" id="UP000076761"/>
    </source>
</evidence>
<evidence type="ECO:0000256" key="1">
    <source>
        <dbReference type="SAM" id="Coils"/>
    </source>
</evidence>
<dbReference type="AlphaFoldDB" id="A0A165Q9R7"/>
<keyword evidence="3" id="KW-1185">Reference proteome</keyword>
<feature type="coiled-coil region" evidence="1">
    <location>
        <begin position="40"/>
        <end position="67"/>
    </location>
</feature>
<reference evidence="2 3" key="1">
    <citation type="journal article" date="2016" name="Mol. Biol. Evol.">
        <title>Comparative Genomics of Early-Diverging Mushroom-Forming Fungi Provides Insights into the Origins of Lignocellulose Decay Capabilities.</title>
        <authorList>
            <person name="Nagy L.G."/>
            <person name="Riley R."/>
            <person name="Tritt A."/>
            <person name="Adam C."/>
            <person name="Daum C."/>
            <person name="Floudas D."/>
            <person name="Sun H."/>
            <person name="Yadav J.S."/>
            <person name="Pangilinan J."/>
            <person name="Larsson K.H."/>
            <person name="Matsuura K."/>
            <person name="Barry K."/>
            <person name="Labutti K."/>
            <person name="Kuo R."/>
            <person name="Ohm R.A."/>
            <person name="Bhattacharya S.S."/>
            <person name="Shirouzu T."/>
            <person name="Yoshinaga Y."/>
            <person name="Martin F.M."/>
            <person name="Grigoriev I.V."/>
            <person name="Hibbett D.S."/>
        </authorList>
    </citation>
    <scope>NUCLEOTIDE SEQUENCE [LARGE SCALE GENOMIC DNA]</scope>
    <source>
        <strain evidence="2 3">HHB14362 ss-1</strain>
    </source>
</reference>